<accession>A0A3E1IYC6</accession>
<dbReference type="EMBL" id="LRTT01000001">
    <property type="protein sequence ID" value="RFD77784.1"/>
    <property type="molecule type" value="Genomic_DNA"/>
</dbReference>
<protein>
    <submittedName>
        <fullName evidence="1">Uncharacterized protein</fullName>
    </submittedName>
</protein>
<dbReference type="RefSeq" id="WP_116689657.1">
    <property type="nucleotide sequence ID" value="NZ_LRTT01000001.1"/>
</dbReference>
<gene>
    <name evidence="1" type="ORF">AXE73_04180</name>
</gene>
<name>A0A3E1IYC6_GARVA</name>
<evidence type="ECO:0000313" key="2">
    <source>
        <dbReference type="Proteomes" id="UP000258533"/>
    </source>
</evidence>
<dbReference type="Proteomes" id="UP000258533">
    <property type="component" value="Unassembled WGS sequence"/>
</dbReference>
<dbReference type="AlphaFoldDB" id="A0A3E1IYC6"/>
<comment type="caution">
    <text evidence="1">The sequence shown here is derived from an EMBL/GenBank/DDBJ whole genome shotgun (WGS) entry which is preliminary data.</text>
</comment>
<organism evidence="1 2">
    <name type="scientific">Gardnerella vaginalis</name>
    <dbReference type="NCBI Taxonomy" id="2702"/>
    <lineage>
        <taxon>Bacteria</taxon>
        <taxon>Bacillati</taxon>
        <taxon>Actinomycetota</taxon>
        <taxon>Actinomycetes</taxon>
        <taxon>Bifidobacteriales</taxon>
        <taxon>Bifidobacteriaceae</taxon>
        <taxon>Gardnerella</taxon>
    </lineage>
</organism>
<proteinExistence type="predicted"/>
<reference evidence="1 2" key="1">
    <citation type="submission" date="2016-02" db="EMBL/GenBank/DDBJ databases">
        <title>Gardnerella vaginalis Subgroups Defined by cpn60 Sequencing and Sialidase Activity in Isolates from Canada, Belgium and Kenya.</title>
        <authorList>
            <person name="Schellenberg J."/>
            <person name="Paramel Jayaprakash T."/>
            <person name="Withana Gamage N."/>
            <person name="Patterson M.H."/>
            <person name="Vaneechoutte M."/>
            <person name="Hill J.E."/>
        </authorList>
    </citation>
    <scope>NUCLEOTIDE SEQUENCE [LARGE SCALE GENOMIC DNA]</scope>
    <source>
        <strain evidence="1 2">N144</strain>
    </source>
</reference>
<sequence>MQKKADSKGKEAKNVAMERSRGLYILALQRVLQAPEELRPALQDLNINLQQYMKQHCMNGDQVQAAWLSLLSFLDMITAISLVDVQNDTNLDDEIDQTLGSAFSLEDMRILEDLVRKNNPNLELLVICNRLDDKKAELIKAKHEYEYQLFATYKAFKDYIEKYKEQEEEEQ</sequence>
<evidence type="ECO:0000313" key="1">
    <source>
        <dbReference type="EMBL" id="RFD77784.1"/>
    </source>
</evidence>